<sequence length="67" mass="7583">MPQFTGQSTANTTEKAMDYSTEKKVVQEDQKPDVGEMNFTIRKTAHVVVFAVLALFIYMMIASFKFA</sequence>
<evidence type="ECO:0000313" key="3">
    <source>
        <dbReference type="EMBL" id="MBM7570061.1"/>
    </source>
</evidence>
<accession>A0ABS2MW33</accession>
<evidence type="ECO:0000256" key="2">
    <source>
        <dbReference type="SAM" id="Phobius"/>
    </source>
</evidence>
<keyword evidence="2" id="KW-0472">Membrane</keyword>
<organism evidence="3 4">
    <name type="scientific">Aquibacillus albus</name>
    <dbReference type="NCBI Taxonomy" id="1168171"/>
    <lineage>
        <taxon>Bacteria</taxon>
        <taxon>Bacillati</taxon>
        <taxon>Bacillota</taxon>
        <taxon>Bacilli</taxon>
        <taxon>Bacillales</taxon>
        <taxon>Bacillaceae</taxon>
        <taxon>Aquibacillus</taxon>
    </lineage>
</organism>
<keyword evidence="4" id="KW-1185">Reference proteome</keyword>
<comment type="caution">
    <text evidence="3">The sequence shown here is derived from an EMBL/GenBank/DDBJ whole genome shotgun (WGS) entry which is preliminary data.</text>
</comment>
<evidence type="ECO:0000256" key="1">
    <source>
        <dbReference type="SAM" id="MobiDB-lite"/>
    </source>
</evidence>
<keyword evidence="2" id="KW-0812">Transmembrane</keyword>
<evidence type="ECO:0000313" key="4">
    <source>
        <dbReference type="Proteomes" id="UP001296943"/>
    </source>
</evidence>
<gene>
    <name evidence="3" type="ORF">JOC48_000539</name>
</gene>
<keyword evidence="2" id="KW-1133">Transmembrane helix</keyword>
<name>A0ABS2MW33_9BACI</name>
<protein>
    <submittedName>
        <fullName evidence="3">Uncharacterized protein</fullName>
    </submittedName>
</protein>
<feature type="transmembrane region" description="Helical" evidence="2">
    <location>
        <begin position="47"/>
        <end position="66"/>
    </location>
</feature>
<dbReference type="NCBIfam" id="NF037970">
    <property type="entry name" value="vanZ_1"/>
    <property type="match status" value="1"/>
</dbReference>
<reference evidence="3 4" key="1">
    <citation type="submission" date="2021-01" db="EMBL/GenBank/DDBJ databases">
        <title>Genomic Encyclopedia of Type Strains, Phase IV (KMG-IV): sequencing the most valuable type-strain genomes for metagenomic binning, comparative biology and taxonomic classification.</title>
        <authorList>
            <person name="Goeker M."/>
        </authorList>
    </citation>
    <scope>NUCLEOTIDE SEQUENCE [LARGE SCALE GENOMIC DNA]</scope>
    <source>
        <strain evidence="3 4">DSM 23711</strain>
    </source>
</reference>
<dbReference type="EMBL" id="JAFBDR010000002">
    <property type="protein sequence ID" value="MBM7570061.1"/>
    <property type="molecule type" value="Genomic_DNA"/>
</dbReference>
<feature type="compositionally biased region" description="Polar residues" evidence="1">
    <location>
        <begin position="1"/>
        <end position="14"/>
    </location>
</feature>
<dbReference type="Proteomes" id="UP001296943">
    <property type="component" value="Unassembled WGS sequence"/>
</dbReference>
<feature type="region of interest" description="Disordered" evidence="1">
    <location>
        <begin position="1"/>
        <end position="22"/>
    </location>
</feature>
<proteinExistence type="predicted"/>